<evidence type="ECO:0000256" key="4">
    <source>
        <dbReference type="SAM" id="MobiDB-lite"/>
    </source>
</evidence>
<dbReference type="GO" id="GO:0051015">
    <property type="term" value="F:actin filament binding"/>
    <property type="evidence" value="ECO:0007669"/>
    <property type="project" value="InterPro"/>
</dbReference>
<dbReference type="PANTHER" id="PTHR11977">
    <property type="entry name" value="VILLIN"/>
    <property type="match status" value="1"/>
</dbReference>
<dbReference type="InterPro" id="IPR007123">
    <property type="entry name" value="Gelsolin-like_dom"/>
</dbReference>
<dbReference type="GO" id="GO:0051016">
    <property type="term" value="P:barbed-end actin filament capping"/>
    <property type="evidence" value="ECO:0007669"/>
    <property type="project" value="TreeGrafter"/>
</dbReference>
<dbReference type="Gene3D" id="3.80.10.10">
    <property type="entry name" value="Ribonuclease Inhibitor"/>
    <property type="match status" value="3"/>
</dbReference>
<dbReference type="GO" id="GO:0008154">
    <property type="term" value="P:actin polymerization or depolymerization"/>
    <property type="evidence" value="ECO:0007669"/>
    <property type="project" value="TreeGrafter"/>
</dbReference>
<evidence type="ECO:0000256" key="2">
    <source>
        <dbReference type="ARBA" id="ARBA00022614"/>
    </source>
</evidence>
<dbReference type="FunFam" id="3.40.20.10:FF:000031">
    <property type="entry name" value="protein flightless-1 homolog isoform X1"/>
    <property type="match status" value="1"/>
</dbReference>
<evidence type="ECO:0000313" key="7">
    <source>
        <dbReference type="WBParaSite" id="PSU_v2.g19739.t1"/>
    </source>
</evidence>
<reference evidence="7" key="1">
    <citation type="submission" date="2022-11" db="UniProtKB">
        <authorList>
            <consortium name="WormBaseParasite"/>
        </authorList>
    </citation>
    <scope>IDENTIFICATION</scope>
</reference>
<dbReference type="InterPro" id="IPR001611">
    <property type="entry name" value="Leu-rich_rpt"/>
</dbReference>
<dbReference type="InterPro" id="IPR003591">
    <property type="entry name" value="Leu-rich_rpt_typical-subtyp"/>
</dbReference>
<protein>
    <submittedName>
        <fullName evidence="7">Gelsolin-like domain-containing protein</fullName>
    </submittedName>
</protein>
<feature type="domain" description="Gelsolin-like" evidence="5">
    <location>
        <begin position="752"/>
        <end position="823"/>
    </location>
</feature>
<dbReference type="CDD" id="cd11288">
    <property type="entry name" value="gelsolin_S5_like"/>
    <property type="match status" value="1"/>
</dbReference>
<dbReference type="Gene3D" id="3.40.20.10">
    <property type="entry name" value="Severin"/>
    <property type="match status" value="6"/>
</dbReference>
<dbReference type="CDD" id="cd11292">
    <property type="entry name" value="gelsolin_S3_like"/>
    <property type="match status" value="1"/>
</dbReference>
<feature type="domain" description="Gelsolin-like" evidence="5">
    <location>
        <begin position="1057"/>
        <end position="1133"/>
    </location>
</feature>
<sequence length="1258" mass="145183">MSTGVLPFVRGIDFSRNDFSGERFPHELEQMTHMTWLKLNRAQLERVPDELSRLTELEHLQMARNKLANVHGELSDLPHLRSVIVRHNQIKTSGIPTDIFRMKDLTIIDFSNNSLRDVPSNLEYAKCTIVLNLSHNNIENIPNQVFSNLVDLILLDLSDNKLDVLQPQIRRLINLQVLKLSNNPLNHFQLKLMPSMKTLRVLSLRNTHRNLNNLPPMWDDLENLQEIDLAENDLMTFPPNLHQLKNLAKLDVSRNKISKIEFPEGSFENLRTLNISVNELSAFPEGIVRCIKLQKIYASYNKLVFSGLPGGIGKLIQLELLYLSYNDLELIPEGISRCVKLQKLKLDSNKLITLPDGIHLLPDLKEMDLQNNPDIVMPPKPSDKQKALAYYNIDFSLSHQMKVAGQSPHSSASSVPGNVPKDAVQRKKDFIRRRRYQADQDGASKVIQGMSKIARDKNMNQSEDLPGTQPVMTWKEKMEKTQPKLDYSAFFEEGVGECEGLWVWEIENFNPQLVDEDYQDNFYEGDCYLILKTIKELSGNLTHQIYYWIGEKTTLDKGMCAAVHAVNLRNYLRASCRTIREEMNDESDEFLELFGGEIIYVAGARTQSGFFTVEKTAFVKRLYRATVNGSLVIMEPVPVNAESLDPRFVFLYDCGKTIWIWSGIRSRITVANKIRLFAVRMNKRDRKGKSEIETCNQRKVPEEFWNEFHGSPDAPEEPIVEHVPLDFEPERKKLYNVQIGMGFIELPQVELKSGVLKQNMLQTKSVYILDCTSDIFLWVGKKANRLLKMAGHKLVMELHSMLERPEYTQISRETEGEESTMFRSKFVGWDDIVPFDFTMTADTVQRRGADVKVILERDKMKTDLVALFLDRLPPMSHEDSDQMIMDCNADLEVIEAFVLQGRKFVKLPSNEFGTFYTMDCYVFLCRYGVPNEDSDISDEEGEEGDEERASKSDKTEDKADDFKCVVYFWQGRDAGNMGWLQFTFSLQKKFEELFKDKLEVVRMYQQQENHKFLSHFNKKFVIRRGRRNLTMNSGGKWPELFHMRANGSSLCTRTIQIDCKTDQLNSGFCYILRRPFPIADDEGVNGVVYIWIGNKSESYYHPVAKEVADELINREGDFSMEIINEGEEPDEFWEALGGKKPFETNADFMNYTRLFRCTNEKGYFSVSEKTVDFCQDDLDDDDVMIIDNGELVFLWIGTRASEVEGKLAYKAAQVYIGHMQNKQPDKPRKLVLSLKFHESKRFKRIFHGWSKHKVPAGD</sequence>
<dbReference type="Pfam" id="PF00626">
    <property type="entry name" value="Gelsolin"/>
    <property type="match status" value="5"/>
</dbReference>
<dbReference type="SMART" id="SM00365">
    <property type="entry name" value="LRR_SD22"/>
    <property type="match status" value="5"/>
</dbReference>
<dbReference type="Pfam" id="PF13855">
    <property type="entry name" value="LRR_8"/>
    <property type="match status" value="1"/>
</dbReference>
<organism evidence="6 7">
    <name type="scientific">Panagrolaimus superbus</name>
    <dbReference type="NCBI Taxonomy" id="310955"/>
    <lineage>
        <taxon>Eukaryota</taxon>
        <taxon>Metazoa</taxon>
        <taxon>Ecdysozoa</taxon>
        <taxon>Nematoda</taxon>
        <taxon>Chromadorea</taxon>
        <taxon>Rhabditida</taxon>
        <taxon>Tylenchina</taxon>
        <taxon>Panagrolaimomorpha</taxon>
        <taxon>Panagrolaimoidea</taxon>
        <taxon>Panagrolaimidae</taxon>
        <taxon>Panagrolaimus</taxon>
    </lineage>
</organism>
<dbReference type="CDD" id="cd11291">
    <property type="entry name" value="gelsolin_S6_like"/>
    <property type="match status" value="1"/>
</dbReference>
<feature type="region of interest" description="Disordered" evidence="4">
    <location>
        <begin position="934"/>
        <end position="955"/>
    </location>
</feature>
<dbReference type="InterPro" id="IPR007122">
    <property type="entry name" value="Villin/Gelsolin"/>
</dbReference>
<proteinExistence type="inferred from homology"/>
<dbReference type="GO" id="GO:0005546">
    <property type="term" value="F:phosphatidylinositol-4,5-bisphosphate binding"/>
    <property type="evidence" value="ECO:0007669"/>
    <property type="project" value="TreeGrafter"/>
</dbReference>
<evidence type="ECO:0000256" key="3">
    <source>
        <dbReference type="ARBA" id="ARBA00022737"/>
    </source>
</evidence>
<feature type="domain" description="Gelsolin-like" evidence="5">
    <location>
        <begin position="634"/>
        <end position="705"/>
    </location>
</feature>
<feature type="domain" description="Gelsolin-like" evidence="5">
    <location>
        <begin position="1166"/>
        <end position="1224"/>
    </location>
</feature>
<dbReference type="PANTHER" id="PTHR11977:SF51">
    <property type="entry name" value="PROTEIN FLIGHTLESS-1 HOMOLOG"/>
    <property type="match status" value="1"/>
</dbReference>
<dbReference type="SUPFAM" id="SSF52058">
    <property type="entry name" value="L domain-like"/>
    <property type="match status" value="2"/>
</dbReference>
<dbReference type="GO" id="GO:0005737">
    <property type="term" value="C:cytoplasm"/>
    <property type="evidence" value="ECO:0007669"/>
    <property type="project" value="TreeGrafter"/>
</dbReference>
<dbReference type="GO" id="GO:0051014">
    <property type="term" value="P:actin filament severing"/>
    <property type="evidence" value="ECO:0007669"/>
    <property type="project" value="TreeGrafter"/>
</dbReference>
<dbReference type="SMART" id="SM00262">
    <property type="entry name" value="GEL"/>
    <property type="match status" value="6"/>
</dbReference>
<dbReference type="SMART" id="SM00369">
    <property type="entry name" value="LRR_TYP"/>
    <property type="match status" value="11"/>
</dbReference>
<keyword evidence="2" id="KW-0433">Leucine-rich repeat</keyword>
<dbReference type="Proteomes" id="UP000887577">
    <property type="component" value="Unplaced"/>
</dbReference>
<evidence type="ECO:0000259" key="5">
    <source>
        <dbReference type="Pfam" id="PF00626"/>
    </source>
</evidence>
<dbReference type="GO" id="GO:0005634">
    <property type="term" value="C:nucleus"/>
    <property type="evidence" value="ECO:0007669"/>
    <property type="project" value="TreeGrafter"/>
</dbReference>
<feature type="compositionally biased region" description="Acidic residues" evidence="4">
    <location>
        <begin position="934"/>
        <end position="946"/>
    </location>
</feature>
<name>A0A914YJP1_9BILA</name>
<dbReference type="SUPFAM" id="SSF55753">
    <property type="entry name" value="Actin depolymerizing proteins"/>
    <property type="match status" value="6"/>
</dbReference>
<dbReference type="CDD" id="cd11280">
    <property type="entry name" value="gelsolin_like"/>
    <property type="match status" value="2"/>
</dbReference>
<dbReference type="PROSITE" id="PS51450">
    <property type="entry name" value="LRR"/>
    <property type="match status" value="2"/>
</dbReference>
<dbReference type="InterPro" id="IPR029006">
    <property type="entry name" value="ADF-H/Gelsolin-like_dom_sf"/>
</dbReference>
<dbReference type="WBParaSite" id="PSU_v2.g19739.t1">
    <property type="protein sequence ID" value="PSU_v2.g19739.t1"/>
    <property type="gene ID" value="PSU_v2.g19739"/>
</dbReference>
<dbReference type="GO" id="GO:0030239">
    <property type="term" value="P:myofibril assembly"/>
    <property type="evidence" value="ECO:0007669"/>
    <property type="project" value="TreeGrafter"/>
</dbReference>
<accession>A0A914YJP1</accession>
<evidence type="ECO:0000313" key="6">
    <source>
        <dbReference type="Proteomes" id="UP000887577"/>
    </source>
</evidence>
<dbReference type="InterPro" id="IPR032675">
    <property type="entry name" value="LRR_dom_sf"/>
</dbReference>
<dbReference type="AlphaFoldDB" id="A0A914YJP1"/>
<keyword evidence="3" id="KW-0677">Repeat</keyword>
<dbReference type="FunFam" id="3.40.20.10:FF:000034">
    <property type="entry name" value="protein flightless-1 homolog isoform X1"/>
    <property type="match status" value="1"/>
</dbReference>
<comment type="similarity">
    <text evidence="1">Belongs to the villin/gelsolin family.</text>
</comment>
<keyword evidence="6" id="KW-1185">Reference proteome</keyword>
<dbReference type="GO" id="GO:0015629">
    <property type="term" value="C:actin cytoskeleton"/>
    <property type="evidence" value="ECO:0007669"/>
    <property type="project" value="TreeGrafter"/>
</dbReference>
<dbReference type="CDD" id="cd11290">
    <property type="entry name" value="gelsolin_S1_like"/>
    <property type="match status" value="1"/>
</dbReference>
<feature type="domain" description="Gelsolin-like" evidence="5">
    <location>
        <begin position="519"/>
        <end position="591"/>
    </location>
</feature>
<dbReference type="PRINTS" id="PR00597">
    <property type="entry name" value="GELSOLIN"/>
</dbReference>
<evidence type="ECO:0000256" key="1">
    <source>
        <dbReference type="ARBA" id="ARBA00008418"/>
    </source>
</evidence>